<gene>
    <name evidence="2" type="ORF">CYCCA115_LOCUS6034</name>
</gene>
<dbReference type="EMBL" id="CAKOGP040000691">
    <property type="protein sequence ID" value="CAJ1938226.1"/>
    <property type="molecule type" value="Genomic_DNA"/>
</dbReference>
<organism evidence="2 3">
    <name type="scientific">Cylindrotheca closterium</name>
    <dbReference type="NCBI Taxonomy" id="2856"/>
    <lineage>
        <taxon>Eukaryota</taxon>
        <taxon>Sar</taxon>
        <taxon>Stramenopiles</taxon>
        <taxon>Ochrophyta</taxon>
        <taxon>Bacillariophyta</taxon>
        <taxon>Bacillariophyceae</taxon>
        <taxon>Bacillariophycidae</taxon>
        <taxon>Bacillariales</taxon>
        <taxon>Bacillariaceae</taxon>
        <taxon>Cylindrotheca</taxon>
    </lineage>
</organism>
<dbReference type="AlphaFoldDB" id="A0AAD2CRG6"/>
<comment type="caution">
    <text evidence="2">The sequence shown here is derived from an EMBL/GenBank/DDBJ whole genome shotgun (WGS) entry which is preliminary data.</text>
</comment>
<evidence type="ECO:0000313" key="2">
    <source>
        <dbReference type="EMBL" id="CAJ1938226.1"/>
    </source>
</evidence>
<dbReference type="Proteomes" id="UP001295423">
    <property type="component" value="Unassembled WGS sequence"/>
</dbReference>
<dbReference type="Gene3D" id="3.40.50.720">
    <property type="entry name" value="NAD(P)-binding Rossmann-like Domain"/>
    <property type="match status" value="1"/>
</dbReference>
<accession>A0AAD2CRG6</accession>
<keyword evidence="3" id="KW-1185">Reference proteome</keyword>
<evidence type="ECO:0000313" key="3">
    <source>
        <dbReference type="Proteomes" id="UP001295423"/>
    </source>
</evidence>
<evidence type="ECO:0000256" key="1">
    <source>
        <dbReference type="SAM" id="SignalP"/>
    </source>
</evidence>
<feature type="signal peptide" evidence="1">
    <location>
        <begin position="1"/>
        <end position="21"/>
    </location>
</feature>
<reference evidence="2" key="1">
    <citation type="submission" date="2023-08" db="EMBL/GenBank/DDBJ databases">
        <authorList>
            <person name="Audoor S."/>
            <person name="Bilcke G."/>
        </authorList>
    </citation>
    <scope>NUCLEOTIDE SEQUENCE</scope>
</reference>
<feature type="chain" id="PRO_5042039501" description="NAD(P)-binding domain-containing protein" evidence="1">
    <location>
        <begin position="22"/>
        <end position="208"/>
    </location>
</feature>
<sequence length="208" mass="23083">MTATLVCRLHVLVTLLSYVHGLSVVIAGGTGRVGKVILPLLSNHDVSVLTRNSFLASAPNRVTEDFGYLGKTFLEKNPHVKLRDWDGGDLLDIVGQDWVGWSDDVLKKADVIVHMVGGYTEQRTKAAERLVQESYRLKSEALHITVNPVEADIPLLTPGMVTLKTKRIQDCENIVKDNCANTACLRLEAYKTDELCDEIRKTIDDWGP</sequence>
<name>A0AAD2CRG6_9STRA</name>
<keyword evidence="1" id="KW-0732">Signal</keyword>
<protein>
    <recommendedName>
        <fullName evidence="4">NAD(P)-binding domain-containing protein</fullName>
    </recommendedName>
</protein>
<dbReference type="InterPro" id="IPR036291">
    <property type="entry name" value="NAD(P)-bd_dom_sf"/>
</dbReference>
<evidence type="ECO:0008006" key="4">
    <source>
        <dbReference type="Google" id="ProtNLM"/>
    </source>
</evidence>
<proteinExistence type="predicted"/>
<dbReference type="SUPFAM" id="SSF51735">
    <property type="entry name" value="NAD(P)-binding Rossmann-fold domains"/>
    <property type="match status" value="1"/>
</dbReference>